<gene>
    <name evidence="1" type="ORF">ACFONP_04710</name>
</gene>
<accession>A0ABV7M9I2</accession>
<evidence type="ECO:0008006" key="3">
    <source>
        <dbReference type="Google" id="ProtNLM"/>
    </source>
</evidence>
<name>A0ABV7M9I2_9PROT</name>
<organism evidence="1 2">
    <name type="scientific">Parvularcula lutaonensis</name>
    <dbReference type="NCBI Taxonomy" id="491923"/>
    <lineage>
        <taxon>Bacteria</taxon>
        <taxon>Pseudomonadati</taxon>
        <taxon>Pseudomonadota</taxon>
        <taxon>Alphaproteobacteria</taxon>
        <taxon>Parvularculales</taxon>
        <taxon>Parvularculaceae</taxon>
        <taxon>Parvularcula</taxon>
    </lineage>
</organism>
<keyword evidence="2" id="KW-1185">Reference proteome</keyword>
<comment type="caution">
    <text evidence="1">The sequence shown here is derived from an EMBL/GenBank/DDBJ whole genome shotgun (WGS) entry which is preliminary data.</text>
</comment>
<evidence type="ECO:0000313" key="1">
    <source>
        <dbReference type="EMBL" id="MFC3302028.1"/>
    </source>
</evidence>
<sequence length="151" mass="15792">MSSLHGTALGVALDAEGPLRGVLLVGPPGCGKSRLAAELIAHCPHQRTGLIADDLVQFDGEGWAETPAAGPLLHLRGMGIAEVRQAPPMGIDYIVRLGPTEQPETQQPGLEQAKEVPADPKLVTAASLRLALRSLASGHSLWCGFEPGPDR</sequence>
<protein>
    <recommendedName>
        <fullName evidence="3">HPr kinase/phosphorylase</fullName>
    </recommendedName>
</protein>
<dbReference type="SUPFAM" id="SSF53795">
    <property type="entry name" value="PEP carboxykinase-like"/>
    <property type="match status" value="1"/>
</dbReference>
<proteinExistence type="predicted"/>
<dbReference type="Proteomes" id="UP001595607">
    <property type="component" value="Unassembled WGS sequence"/>
</dbReference>
<dbReference type="RefSeq" id="WP_189574140.1">
    <property type="nucleotide sequence ID" value="NZ_BMXU01000001.1"/>
</dbReference>
<dbReference type="Gene3D" id="3.40.50.300">
    <property type="entry name" value="P-loop containing nucleotide triphosphate hydrolases"/>
    <property type="match status" value="1"/>
</dbReference>
<dbReference type="InterPro" id="IPR027417">
    <property type="entry name" value="P-loop_NTPase"/>
</dbReference>
<evidence type="ECO:0000313" key="2">
    <source>
        <dbReference type="Proteomes" id="UP001595607"/>
    </source>
</evidence>
<dbReference type="EMBL" id="JBHRVA010000002">
    <property type="protein sequence ID" value="MFC3302028.1"/>
    <property type="molecule type" value="Genomic_DNA"/>
</dbReference>
<reference evidence="2" key="1">
    <citation type="journal article" date="2019" name="Int. J. Syst. Evol. Microbiol.">
        <title>The Global Catalogue of Microorganisms (GCM) 10K type strain sequencing project: providing services to taxonomists for standard genome sequencing and annotation.</title>
        <authorList>
            <consortium name="The Broad Institute Genomics Platform"/>
            <consortium name="The Broad Institute Genome Sequencing Center for Infectious Disease"/>
            <person name="Wu L."/>
            <person name="Ma J."/>
        </authorList>
    </citation>
    <scope>NUCLEOTIDE SEQUENCE [LARGE SCALE GENOMIC DNA]</scope>
    <source>
        <strain evidence="2">KCTC 22245</strain>
    </source>
</reference>